<evidence type="ECO:0000313" key="1">
    <source>
        <dbReference type="EMBL" id="OGL47000.1"/>
    </source>
</evidence>
<evidence type="ECO:0000313" key="2">
    <source>
        <dbReference type="Proteomes" id="UP000179266"/>
    </source>
</evidence>
<name>A0A1F7RZZ0_9BACT</name>
<dbReference type="AlphaFoldDB" id="A0A1F7RZZ0"/>
<reference evidence="1 2" key="1">
    <citation type="journal article" date="2016" name="Nat. Commun.">
        <title>Thousands of microbial genomes shed light on interconnected biogeochemical processes in an aquifer system.</title>
        <authorList>
            <person name="Anantharaman K."/>
            <person name="Brown C.T."/>
            <person name="Hug L.A."/>
            <person name="Sharon I."/>
            <person name="Castelle C.J."/>
            <person name="Probst A.J."/>
            <person name="Thomas B.C."/>
            <person name="Singh A."/>
            <person name="Wilkins M.J."/>
            <person name="Karaoz U."/>
            <person name="Brodie E.L."/>
            <person name="Williams K.H."/>
            <person name="Hubbard S.S."/>
            <person name="Banfield J.F."/>
        </authorList>
    </citation>
    <scope>NUCLEOTIDE SEQUENCE [LARGE SCALE GENOMIC DNA]</scope>
</reference>
<accession>A0A1F7RZZ0</accession>
<dbReference type="EMBL" id="MGDD01000103">
    <property type="protein sequence ID" value="OGL47000.1"/>
    <property type="molecule type" value="Genomic_DNA"/>
</dbReference>
<gene>
    <name evidence="1" type="ORF">A2161_13775</name>
</gene>
<dbReference type="Proteomes" id="UP000179266">
    <property type="component" value="Unassembled WGS sequence"/>
</dbReference>
<organism evidence="1 2">
    <name type="scientific">Candidatus Schekmanbacteria bacterium RBG_13_48_7</name>
    <dbReference type="NCBI Taxonomy" id="1817878"/>
    <lineage>
        <taxon>Bacteria</taxon>
        <taxon>Candidatus Schekmaniibacteriota</taxon>
    </lineage>
</organism>
<protein>
    <submittedName>
        <fullName evidence="1">Uncharacterized protein</fullName>
    </submittedName>
</protein>
<comment type="caution">
    <text evidence="1">The sequence shown here is derived from an EMBL/GenBank/DDBJ whole genome shotgun (WGS) entry which is preliminary data.</text>
</comment>
<proteinExistence type="predicted"/>
<sequence>MKLYELHPGWFINIEQVNYFRVEEIDGIIFTGKPGTFQIFASFSNRPGSLNEGGIIARDFETFEKAREFILLLQNN</sequence>